<evidence type="ECO:0000313" key="2">
    <source>
        <dbReference type="Proteomes" id="UP000005220"/>
    </source>
</evidence>
<protein>
    <recommendedName>
        <fullName evidence="3">Telomeric single stranded DNA binding POT1/Cdc13 domain-containing protein</fullName>
    </recommendedName>
</protein>
<organism evidence="1 2">
    <name type="scientific">Kazachstania africana (strain ATCC 22294 / BCRC 22015 / CBS 2517 / CECT 1963 / NBRC 1671 / NRRL Y-8276)</name>
    <name type="common">Yeast</name>
    <name type="synonym">Kluyveromyces africanus</name>
    <dbReference type="NCBI Taxonomy" id="1071382"/>
    <lineage>
        <taxon>Eukaryota</taxon>
        <taxon>Fungi</taxon>
        <taxon>Dikarya</taxon>
        <taxon>Ascomycota</taxon>
        <taxon>Saccharomycotina</taxon>
        <taxon>Saccharomycetes</taxon>
        <taxon>Saccharomycetales</taxon>
        <taxon>Saccharomycetaceae</taxon>
        <taxon>Kazachstania</taxon>
    </lineage>
</organism>
<keyword evidence="2" id="KW-1185">Reference proteome</keyword>
<dbReference type="FunCoup" id="H2ATD0">
    <property type="interactions" value="26"/>
</dbReference>
<dbReference type="GeneID" id="13885548"/>
<sequence length="136" mass="15662">MSRLVIDISELDVIRGNTAPIRCRVIAQYIDIELINNSDYFAKMIIKNIADFEKDNDVRHAIFMGEDVYSVAFLKDEKLQKGDALDLYIALWNNDITDASFWELLDVHKTTVNEIHALRDFIRTPEGINFLQLSAV</sequence>
<reference evidence="1 2" key="1">
    <citation type="journal article" date="2011" name="Proc. Natl. Acad. Sci. U.S.A.">
        <title>Evolutionary erosion of yeast sex chromosomes by mating-type switching accidents.</title>
        <authorList>
            <person name="Gordon J.L."/>
            <person name="Armisen D."/>
            <person name="Proux-Wera E."/>
            <person name="Oheigeartaigh S.S."/>
            <person name="Byrne K.P."/>
            <person name="Wolfe K.H."/>
        </authorList>
    </citation>
    <scope>NUCLEOTIDE SEQUENCE [LARGE SCALE GENOMIC DNA]</scope>
    <source>
        <strain evidence="2">ATCC 22294 / BCRC 22015 / CBS 2517 / CECT 1963 / NBRC 1671 / NRRL Y-8276</strain>
    </source>
</reference>
<dbReference type="RefSeq" id="XP_003956765.1">
    <property type="nucleotide sequence ID" value="XM_003956716.1"/>
</dbReference>
<dbReference type="InParanoid" id="H2ATD0"/>
<accession>H2ATD0</accession>
<dbReference type="AlphaFoldDB" id="H2ATD0"/>
<dbReference type="EMBL" id="HE650823">
    <property type="protein sequence ID" value="CCF57630.1"/>
    <property type="molecule type" value="Genomic_DNA"/>
</dbReference>
<name>H2ATD0_KAZAF</name>
<dbReference type="CDD" id="cd23707">
    <property type="entry name" value="Ten1_OBF"/>
    <property type="match status" value="1"/>
</dbReference>
<dbReference type="Proteomes" id="UP000005220">
    <property type="component" value="Chromosome 3"/>
</dbReference>
<evidence type="ECO:0000313" key="1">
    <source>
        <dbReference type="EMBL" id="CCF57630.1"/>
    </source>
</evidence>
<dbReference type="HOGENOM" id="CLU_141159_0_0_1"/>
<evidence type="ECO:0008006" key="3">
    <source>
        <dbReference type="Google" id="ProtNLM"/>
    </source>
</evidence>
<proteinExistence type="predicted"/>
<gene>
    <name evidence="1" type="primary">KAFR0C06340</name>
    <name evidence="1" type="ORF">KAFR_0C06340</name>
</gene>
<dbReference type="OrthoDB" id="4038502at2759"/>
<dbReference type="KEGG" id="kaf:KAFR_0C06340"/>